<feature type="compositionally biased region" description="Low complexity" evidence="9">
    <location>
        <begin position="809"/>
        <end position="820"/>
    </location>
</feature>
<dbReference type="GO" id="GO:0005789">
    <property type="term" value="C:endoplasmic reticulum membrane"/>
    <property type="evidence" value="ECO:0007669"/>
    <property type="project" value="UniProtKB-SubCell"/>
</dbReference>
<dbReference type="OrthoDB" id="26740at2759"/>
<feature type="compositionally biased region" description="Basic and acidic residues" evidence="9">
    <location>
        <begin position="877"/>
        <end position="892"/>
    </location>
</feature>
<organism evidence="12 13">
    <name type="scientific">Neohortaea acidophila</name>
    <dbReference type="NCBI Taxonomy" id="245834"/>
    <lineage>
        <taxon>Eukaryota</taxon>
        <taxon>Fungi</taxon>
        <taxon>Dikarya</taxon>
        <taxon>Ascomycota</taxon>
        <taxon>Pezizomycotina</taxon>
        <taxon>Dothideomycetes</taxon>
        <taxon>Dothideomycetidae</taxon>
        <taxon>Mycosphaerellales</taxon>
        <taxon>Teratosphaeriaceae</taxon>
        <taxon>Neohortaea</taxon>
    </lineage>
</organism>
<feature type="compositionally biased region" description="Low complexity" evidence="9">
    <location>
        <begin position="754"/>
        <end position="768"/>
    </location>
</feature>
<proteinExistence type="predicted"/>
<feature type="compositionally biased region" description="Low complexity" evidence="9">
    <location>
        <begin position="635"/>
        <end position="648"/>
    </location>
</feature>
<keyword evidence="4" id="KW-0256">Endoplasmic reticulum</keyword>
<dbReference type="AlphaFoldDB" id="A0A6A6Q236"/>
<evidence type="ECO:0000256" key="4">
    <source>
        <dbReference type="ARBA" id="ARBA00022824"/>
    </source>
</evidence>
<evidence type="ECO:0000313" key="12">
    <source>
        <dbReference type="EMBL" id="KAF2486044.1"/>
    </source>
</evidence>
<feature type="compositionally biased region" description="Basic and acidic residues" evidence="9">
    <location>
        <begin position="689"/>
        <end position="708"/>
    </location>
</feature>
<dbReference type="Pfam" id="PF10296">
    <property type="entry name" value="MMM1"/>
    <property type="match status" value="1"/>
</dbReference>
<reference evidence="12" key="1">
    <citation type="journal article" date="2020" name="Stud. Mycol.">
        <title>101 Dothideomycetes genomes: a test case for predicting lifestyles and emergence of pathogens.</title>
        <authorList>
            <person name="Haridas S."/>
            <person name="Albert R."/>
            <person name="Binder M."/>
            <person name="Bloem J."/>
            <person name="Labutti K."/>
            <person name="Salamov A."/>
            <person name="Andreopoulos B."/>
            <person name="Baker S."/>
            <person name="Barry K."/>
            <person name="Bills G."/>
            <person name="Bluhm B."/>
            <person name="Cannon C."/>
            <person name="Castanera R."/>
            <person name="Culley D."/>
            <person name="Daum C."/>
            <person name="Ezra D."/>
            <person name="Gonzalez J."/>
            <person name="Henrissat B."/>
            <person name="Kuo A."/>
            <person name="Liang C."/>
            <person name="Lipzen A."/>
            <person name="Lutzoni F."/>
            <person name="Magnuson J."/>
            <person name="Mondo S."/>
            <person name="Nolan M."/>
            <person name="Ohm R."/>
            <person name="Pangilinan J."/>
            <person name="Park H.-J."/>
            <person name="Ramirez L."/>
            <person name="Alfaro M."/>
            <person name="Sun H."/>
            <person name="Tritt A."/>
            <person name="Yoshinaga Y."/>
            <person name="Zwiers L.-H."/>
            <person name="Turgeon B."/>
            <person name="Goodwin S."/>
            <person name="Spatafora J."/>
            <person name="Crous P."/>
            <person name="Grigoriev I."/>
        </authorList>
    </citation>
    <scope>NUCLEOTIDE SEQUENCE</scope>
    <source>
        <strain evidence="12">CBS 113389</strain>
    </source>
</reference>
<comment type="subcellular location">
    <subcellularLocation>
        <location evidence="1">Endoplasmic reticulum membrane</location>
    </subcellularLocation>
</comment>
<evidence type="ECO:0000256" key="6">
    <source>
        <dbReference type="ARBA" id="ARBA00023055"/>
    </source>
</evidence>
<evidence type="ECO:0000313" key="13">
    <source>
        <dbReference type="Proteomes" id="UP000799767"/>
    </source>
</evidence>
<name>A0A6A6Q236_9PEZI</name>
<dbReference type="GO" id="GO:0008289">
    <property type="term" value="F:lipid binding"/>
    <property type="evidence" value="ECO:0007669"/>
    <property type="project" value="UniProtKB-KW"/>
</dbReference>
<dbReference type="GO" id="GO:0015914">
    <property type="term" value="P:phospholipid transport"/>
    <property type="evidence" value="ECO:0007669"/>
    <property type="project" value="TreeGrafter"/>
</dbReference>
<protein>
    <recommendedName>
        <fullName evidence="11">SMP-LTD domain-containing protein</fullName>
    </recommendedName>
</protein>
<keyword evidence="3 10" id="KW-0812">Transmembrane</keyword>
<dbReference type="Proteomes" id="UP000799767">
    <property type="component" value="Unassembled WGS sequence"/>
</dbReference>
<keyword evidence="6" id="KW-0445">Lipid transport</keyword>
<feature type="compositionally biased region" description="Low complexity" evidence="9">
    <location>
        <begin position="578"/>
        <end position="588"/>
    </location>
</feature>
<dbReference type="InterPro" id="IPR019411">
    <property type="entry name" value="MMM1_dom"/>
</dbReference>
<evidence type="ECO:0000259" key="11">
    <source>
        <dbReference type="PROSITE" id="PS51847"/>
    </source>
</evidence>
<keyword evidence="2" id="KW-0813">Transport</keyword>
<evidence type="ECO:0000256" key="7">
    <source>
        <dbReference type="ARBA" id="ARBA00023121"/>
    </source>
</evidence>
<feature type="compositionally biased region" description="Acidic residues" evidence="9">
    <location>
        <begin position="1052"/>
        <end position="1061"/>
    </location>
</feature>
<dbReference type="InterPro" id="IPR031468">
    <property type="entry name" value="SMP_LBD"/>
</dbReference>
<feature type="compositionally biased region" description="Low complexity" evidence="9">
    <location>
        <begin position="865"/>
        <end position="876"/>
    </location>
</feature>
<feature type="compositionally biased region" description="Gly residues" evidence="9">
    <location>
        <begin position="1093"/>
        <end position="1102"/>
    </location>
</feature>
<sequence>MMTRHCPIPLRKQVINHRHHSLRQASASLTLSRHDNALSCGTMTLSTLLFTYVLGGLTFLPLLLAAVLVPAWLWLPKVEDGKQESGKDDKDGKTRRAGALLAGLRDEKEESASSGTFAVLRRHDFQAAVTAFNARNNATTATGAPPGDGTSDTGTGNESVYQSVYRSVFDRNKHTTSVRPVLNSEEVSSDASITKTKKKSTPASIFYIVLRHGHLMLYDSSAEVEVRQVISLSNYDISLFSGPVEAEEQVLKDGDLFIKRTAIVLTPNFSDGVIPPNGQASMVAPYYLYSNTCIEKEDFYHALLSTRNPPPIPQPVDTDAIIKLQSTLHSNSALTPETQALNALVSRIFLAIHHTDRVETLVREKIEKKIARVQKPAFIASLAVQSIDLGDAAPVFSNLRLKEFQISGDVTIALDVKYSGNFKITVSALAKLDLGPRFKTRTADLLLSGKMQRLQGQMLVRIKPSPSNRIWFCFDKIPDMDIKVEPVVSQRQITYTFILKAIEDRIRAVFGETLVKPNWDDTPFLDTRDEQWRGGIYLKEAADAPPEPSAGELLKERNRKTMSMPVLADSSTPEKDSSATSSGSEATSKVTTTGALAKEKLGELKRRSVASLPLQTAFDKEPPSPAQSPSRPIRSPSFTSLSPSTPSTRLDESLARMEPTRSEQYDSHTQDQRRWRLRPVSTQPNVKKGAIETMREMRNRSIVDRSSEQDADATAAAASAETDDSQSRRSLDTSAVPFADRTVRSHNRVGSDLSTSSSQTTNRSQRQQEAVDKGKNILAATAAATTAAKNWGWNALASRTAKGGPAATQGPPQEPLGRGRPLPPPGMPLPGPQKNWLPAVIGKGSVKRKPILPPRRPMGEGVQDAHAAVGEASASEVSHDGNEATEASDHGQKVVATPGSEFGPWTENYGTDHEDHVEEWPGQSALVDLETTTSEPALHVSEGNETFNVVARKKVPPPLPARPASIADEGGDAAHAASSDAVEGTSQEERATKLGPVARSAEPVDDAVTKVVTAQRIPDSSPEREAVLNARMDEGDSHDHHERLFDQRPEEEVSDQSDVEDLVAIPAPVDDDADEHGLNAEGVQADDSTVGQSGSGSHGSDR</sequence>
<evidence type="ECO:0000256" key="10">
    <source>
        <dbReference type="SAM" id="Phobius"/>
    </source>
</evidence>
<feature type="compositionally biased region" description="Low complexity" evidence="9">
    <location>
        <begin position="973"/>
        <end position="984"/>
    </location>
</feature>
<evidence type="ECO:0000256" key="8">
    <source>
        <dbReference type="ARBA" id="ARBA00023136"/>
    </source>
</evidence>
<dbReference type="PROSITE" id="PS51847">
    <property type="entry name" value="SMP"/>
    <property type="match status" value="1"/>
</dbReference>
<keyword evidence="7" id="KW-0446">Lipid-binding</keyword>
<feature type="compositionally biased region" description="Basic and acidic residues" evidence="9">
    <location>
        <begin position="649"/>
        <end position="674"/>
    </location>
</feature>
<feature type="transmembrane region" description="Helical" evidence="10">
    <location>
        <begin position="49"/>
        <end position="75"/>
    </location>
</feature>
<evidence type="ECO:0000256" key="2">
    <source>
        <dbReference type="ARBA" id="ARBA00022448"/>
    </source>
</evidence>
<feature type="region of interest" description="Disordered" evidence="9">
    <location>
        <begin position="136"/>
        <end position="156"/>
    </location>
</feature>
<keyword evidence="5 10" id="KW-1133">Transmembrane helix</keyword>
<evidence type="ECO:0000256" key="5">
    <source>
        <dbReference type="ARBA" id="ARBA00022989"/>
    </source>
</evidence>
<keyword evidence="13" id="KW-1185">Reference proteome</keyword>
<gene>
    <name evidence="12" type="ORF">BDY17DRAFT_320874</name>
</gene>
<dbReference type="EMBL" id="MU001632">
    <property type="protein sequence ID" value="KAF2486044.1"/>
    <property type="molecule type" value="Genomic_DNA"/>
</dbReference>
<dbReference type="PANTHER" id="PTHR13466:SF19">
    <property type="entry name" value="NUCLEUS-VACUOLE JUNCTION PROTEIN 2"/>
    <property type="match status" value="1"/>
</dbReference>
<feature type="compositionally biased region" description="Basic and acidic residues" evidence="9">
    <location>
        <begin position="1021"/>
        <end position="1051"/>
    </location>
</feature>
<feature type="region of interest" description="Disordered" evidence="9">
    <location>
        <begin position="538"/>
        <end position="774"/>
    </location>
</feature>
<accession>A0A6A6Q236</accession>
<dbReference type="CDD" id="cd21675">
    <property type="entry name" value="SMP_TEX2"/>
    <property type="match status" value="1"/>
</dbReference>
<dbReference type="RefSeq" id="XP_033592613.1">
    <property type="nucleotide sequence ID" value="XM_033736518.1"/>
</dbReference>
<feature type="domain" description="SMP-LTD" evidence="11">
    <location>
        <begin position="334"/>
        <end position="525"/>
    </location>
</feature>
<dbReference type="GO" id="GO:1990456">
    <property type="term" value="P:mitochondrion-endoplasmic reticulum membrane tethering"/>
    <property type="evidence" value="ECO:0007669"/>
    <property type="project" value="TreeGrafter"/>
</dbReference>
<evidence type="ECO:0000256" key="1">
    <source>
        <dbReference type="ARBA" id="ARBA00004586"/>
    </source>
</evidence>
<keyword evidence="8 10" id="KW-0472">Membrane</keyword>
<dbReference type="GeneID" id="54477520"/>
<evidence type="ECO:0000256" key="9">
    <source>
        <dbReference type="SAM" id="MobiDB-lite"/>
    </source>
</evidence>
<feature type="compositionally biased region" description="Pro residues" evidence="9">
    <location>
        <begin position="821"/>
        <end position="831"/>
    </location>
</feature>
<feature type="region of interest" description="Disordered" evidence="9">
    <location>
        <begin position="953"/>
        <end position="1102"/>
    </location>
</feature>
<dbReference type="PANTHER" id="PTHR13466">
    <property type="entry name" value="TEX2 PROTEIN-RELATED"/>
    <property type="match status" value="1"/>
</dbReference>
<dbReference type="GO" id="GO:0032865">
    <property type="term" value="C:ERMES complex"/>
    <property type="evidence" value="ECO:0007669"/>
    <property type="project" value="TreeGrafter"/>
</dbReference>
<evidence type="ECO:0000256" key="3">
    <source>
        <dbReference type="ARBA" id="ARBA00022692"/>
    </source>
</evidence>
<feature type="region of interest" description="Disordered" evidence="9">
    <location>
        <begin position="788"/>
        <end position="916"/>
    </location>
</feature>
<feature type="compositionally biased region" description="Basic and acidic residues" evidence="9">
    <location>
        <begin position="597"/>
        <end position="606"/>
    </location>
</feature>